<evidence type="ECO:0000256" key="10">
    <source>
        <dbReference type="PIRSR" id="PIRSR000183-3"/>
    </source>
</evidence>
<evidence type="ECO:0000313" key="13">
    <source>
        <dbReference type="EMBL" id="OJD75447.1"/>
    </source>
</evidence>
<feature type="binding site" evidence="10">
    <location>
        <position position="200"/>
    </location>
    <ligand>
        <name>NAD(+)</name>
        <dbReference type="ChEBI" id="CHEBI:57540"/>
    </ligand>
</feature>
<dbReference type="InterPro" id="IPR036291">
    <property type="entry name" value="NAD(P)-bd_dom_sf"/>
</dbReference>
<feature type="binding site" evidence="10">
    <location>
        <position position="218"/>
    </location>
    <ligand>
        <name>NAD(+)</name>
        <dbReference type="ChEBI" id="CHEBI:57540"/>
    </ligand>
</feature>
<feature type="active site" description="Proton donor/acceptor" evidence="8">
    <location>
        <position position="268"/>
    </location>
</feature>
<evidence type="ECO:0000256" key="8">
    <source>
        <dbReference type="PIRSR" id="PIRSR000183-1"/>
    </source>
</evidence>
<comment type="pathway">
    <text evidence="1">Amino-acid degradation; L-alanine degradation via dehydrogenase pathway; NH(3) and pyruvate from L-alanine: step 1/1.</text>
</comment>
<feature type="binding site" evidence="9">
    <location>
        <position position="73"/>
    </location>
    <ligand>
        <name>substrate</name>
    </ligand>
</feature>
<feature type="active site" description="Proton donor/acceptor" evidence="8">
    <location>
        <position position="94"/>
    </location>
</feature>
<dbReference type="NCBIfam" id="TIGR00518">
    <property type="entry name" value="alaDH"/>
    <property type="match status" value="1"/>
</dbReference>
<dbReference type="GO" id="GO:0042853">
    <property type="term" value="P:L-alanine catabolic process"/>
    <property type="evidence" value="ECO:0007669"/>
    <property type="project" value="InterPro"/>
</dbReference>
<evidence type="ECO:0000259" key="11">
    <source>
        <dbReference type="SMART" id="SM01002"/>
    </source>
</evidence>
<feature type="domain" description="Alanine dehydrogenase/pyridine nucleotide transhydrogenase N-terminal" evidence="12">
    <location>
        <begin position="4"/>
        <end position="134"/>
    </location>
</feature>
<dbReference type="EMBL" id="MAOI01000102">
    <property type="protein sequence ID" value="OJD75447.1"/>
    <property type="molecule type" value="Genomic_DNA"/>
</dbReference>
<evidence type="ECO:0000256" key="4">
    <source>
        <dbReference type="ARBA" id="ARBA00023027"/>
    </source>
</evidence>
<evidence type="ECO:0000256" key="1">
    <source>
        <dbReference type="ARBA" id="ARBA00005206"/>
    </source>
</evidence>
<dbReference type="Pfam" id="PF05222">
    <property type="entry name" value="AlaDh_PNT_N"/>
    <property type="match status" value="1"/>
</dbReference>
<dbReference type="InterPro" id="IPR007886">
    <property type="entry name" value="AlaDH/PNT_N"/>
</dbReference>
<keyword evidence="4 7" id="KW-0520">NAD</keyword>
<gene>
    <name evidence="13" type="ORF">BAU28_16890</name>
</gene>
<evidence type="ECO:0000256" key="5">
    <source>
        <dbReference type="ARBA" id="ARBA00049277"/>
    </source>
</evidence>
<dbReference type="AlphaFoldDB" id="A0A1J9VGA3"/>
<evidence type="ECO:0000256" key="3">
    <source>
        <dbReference type="ARBA" id="ARBA00023002"/>
    </source>
</evidence>
<dbReference type="FunFam" id="3.40.50.720:FF:000433">
    <property type="entry name" value="Alanine dehydrogenase 1"/>
    <property type="match status" value="1"/>
</dbReference>
<feature type="binding site" evidence="10">
    <location>
        <begin position="265"/>
        <end position="268"/>
    </location>
    <ligand>
        <name>NAD(+)</name>
        <dbReference type="ChEBI" id="CHEBI:57540"/>
    </ligand>
</feature>
<protein>
    <recommendedName>
        <fullName evidence="7">Alanine dehydrogenase</fullName>
        <ecNumber evidence="7">1.4.1.1</ecNumber>
    </recommendedName>
</protein>
<evidence type="ECO:0000256" key="7">
    <source>
        <dbReference type="PIRNR" id="PIRNR000183"/>
    </source>
</evidence>
<dbReference type="SMART" id="SM01002">
    <property type="entry name" value="AlaDh_PNT_C"/>
    <property type="match status" value="1"/>
</dbReference>
<comment type="similarity">
    <text evidence="2 7">Belongs to the AlaDH/PNT family.</text>
</comment>
<dbReference type="InterPro" id="IPR007698">
    <property type="entry name" value="AlaDH/PNT_NAD(H)-bd"/>
</dbReference>
<comment type="function">
    <text evidence="6">May play a role in cell wall synthesis as L-alanine is an important constituent of the peptidoglycan layer.</text>
</comment>
<dbReference type="PANTHER" id="PTHR42795">
    <property type="entry name" value="ALANINE DEHYDROGENASE"/>
    <property type="match status" value="1"/>
</dbReference>
<accession>A0A1J9VGA3</accession>
<dbReference type="SUPFAM" id="SSF52283">
    <property type="entry name" value="Formate/glycerate dehydrogenase catalytic domain-like"/>
    <property type="match status" value="1"/>
</dbReference>
<dbReference type="GO" id="GO:0000286">
    <property type="term" value="F:alanine dehydrogenase activity"/>
    <property type="evidence" value="ECO:0007669"/>
    <property type="project" value="UniProtKB-UniRule"/>
</dbReference>
<comment type="caution">
    <text evidence="13">The sequence shown here is derived from an EMBL/GenBank/DDBJ whole genome shotgun (WGS) entry which is preliminary data.</text>
</comment>
<dbReference type="Proteomes" id="UP000182788">
    <property type="component" value="Unassembled WGS sequence"/>
</dbReference>
<dbReference type="PANTHER" id="PTHR42795:SF1">
    <property type="entry name" value="ALANINE DEHYDROGENASE"/>
    <property type="match status" value="1"/>
</dbReference>
<sequence length="370" mass="39984">MKIGVVKEIKKGEARVGMTPENVQRLVADGNEVLVQKDAGSGSGYTNDEYKNAGASIVTQGEAWDVDMVVKVKEPLPAEYHYFKKDLIVWGFLHLAASKECVEAMRNAGTTAIAGETISENGNLALLKPMSAIAGRRAVFMGAYYLEKQHQGEGILLSGIEGIPAGNVVILGGGNAAINACDMAIGIGCKVTILEINQERISHLREKYAKENVEIIESNTENLERMIQEADLFISTILIPGSRPPKIVKEYMVQSMKPGSVIVDIAIDQGGTVETIDKYTTHDDPVFIKHDVIHYAVPNMPGATPRTATIALANGNIEYLLAIAKEGLESAMQHKVSLASGVNIYKGVITYANLGMTLGLDYKQLKEVLV</sequence>
<organism evidence="13 14">
    <name type="scientific">Bacillus paramycoides</name>
    <dbReference type="NCBI Taxonomy" id="2026194"/>
    <lineage>
        <taxon>Bacteria</taxon>
        <taxon>Bacillati</taxon>
        <taxon>Bacillota</taxon>
        <taxon>Bacilli</taxon>
        <taxon>Bacillales</taxon>
        <taxon>Bacillaceae</taxon>
        <taxon>Bacillus</taxon>
        <taxon>Bacillus cereus group</taxon>
    </lineage>
</organism>
<dbReference type="InterPro" id="IPR008141">
    <property type="entry name" value="Ala_DH"/>
</dbReference>
<dbReference type="SUPFAM" id="SSF51735">
    <property type="entry name" value="NAD(P)-binding Rossmann-fold domains"/>
    <property type="match status" value="1"/>
</dbReference>
<comment type="catalytic activity">
    <reaction evidence="5 7">
        <text>L-alanine + NAD(+) + H2O = pyruvate + NH4(+) + NADH + H(+)</text>
        <dbReference type="Rhea" id="RHEA:18405"/>
        <dbReference type="ChEBI" id="CHEBI:15361"/>
        <dbReference type="ChEBI" id="CHEBI:15377"/>
        <dbReference type="ChEBI" id="CHEBI:15378"/>
        <dbReference type="ChEBI" id="CHEBI:28938"/>
        <dbReference type="ChEBI" id="CHEBI:57540"/>
        <dbReference type="ChEBI" id="CHEBI:57945"/>
        <dbReference type="ChEBI" id="CHEBI:57972"/>
        <dbReference type="EC" id="1.4.1.1"/>
    </reaction>
</comment>
<reference evidence="13 14" key="1">
    <citation type="submission" date="2016-06" db="EMBL/GenBank/DDBJ databases">
        <title>First insights into the genetic diversity and population structure of in the Bacillus cereus group bacteria from diverse marine environments.</title>
        <authorList>
            <person name="Liu Y."/>
            <person name="Lai Q."/>
            <person name="Shao Z."/>
        </authorList>
    </citation>
    <scope>NUCLEOTIDE SEQUENCE [LARGE SCALE GENOMIC DNA]</scope>
    <source>
        <strain evidence="13 14">NH24A2</strain>
    </source>
</reference>
<dbReference type="Gene3D" id="3.40.50.720">
    <property type="entry name" value="NAD(P)-binding Rossmann-like Domain"/>
    <property type="match status" value="2"/>
</dbReference>
<evidence type="ECO:0000259" key="12">
    <source>
        <dbReference type="SMART" id="SM01003"/>
    </source>
</evidence>
<dbReference type="PIRSF" id="PIRSF000183">
    <property type="entry name" value="Alanine_dh"/>
    <property type="match status" value="1"/>
</dbReference>
<feature type="binding site" evidence="10">
    <location>
        <begin position="297"/>
        <end position="300"/>
    </location>
    <ligand>
        <name>NAD(+)</name>
        <dbReference type="ChEBI" id="CHEBI:57540"/>
    </ligand>
</feature>
<feature type="binding site" evidence="10">
    <location>
        <begin position="237"/>
        <end position="238"/>
    </location>
    <ligand>
        <name>NAD(+)</name>
        <dbReference type="ChEBI" id="CHEBI:57540"/>
    </ligand>
</feature>
<dbReference type="SMART" id="SM01003">
    <property type="entry name" value="AlaDh_PNT_N"/>
    <property type="match status" value="1"/>
</dbReference>
<dbReference type="GeneID" id="87594067"/>
<feature type="binding site" evidence="10">
    <location>
        <position position="131"/>
    </location>
    <ligand>
        <name>NAD(+)</name>
        <dbReference type="ChEBI" id="CHEBI:57540"/>
    </ligand>
</feature>
<dbReference type="Pfam" id="PF01262">
    <property type="entry name" value="AlaDh_PNT_C"/>
    <property type="match status" value="1"/>
</dbReference>
<feature type="domain" description="Alanine dehydrogenase/pyridine nucleotide transhydrogenase NAD(H)-binding" evidence="11">
    <location>
        <begin position="146"/>
        <end position="296"/>
    </location>
</feature>
<dbReference type="CDD" id="cd05305">
    <property type="entry name" value="L-AlaDH"/>
    <property type="match status" value="1"/>
</dbReference>
<evidence type="ECO:0000256" key="9">
    <source>
        <dbReference type="PIRSR" id="PIRSR000183-2"/>
    </source>
</evidence>
<evidence type="ECO:0000313" key="14">
    <source>
        <dbReference type="Proteomes" id="UP000182788"/>
    </source>
</evidence>
<dbReference type="GO" id="GO:0000166">
    <property type="term" value="F:nucleotide binding"/>
    <property type="evidence" value="ECO:0007669"/>
    <property type="project" value="UniProtKB-KW"/>
</dbReference>
<dbReference type="GO" id="GO:0005886">
    <property type="term" value="C:plasma membrane"/>
    <property type="evidence" value="ECO:0007669"/>
    <property type="project" value="TreeGrafter"/>
</dbReference>
<name>A0A1J9VGA3_9BACI</name>
<proteinExistence type="inferred from homology"/>
<feature type="binding site" evidence="9">
    <location>
        <position position="15"/>
    </location>
    <ligand>
        <name>substrate</name>
    </ligand>
</feature>
<keyword evidence="10" id="KW-0547">Nucleotide-binding</keyword>
<evidence type="ECO:0000256" key="2">
    <source>
        <dbReference type="ARBA" id="ARBA00005689"/>
    </source>
</evidence>
<dbReference type="EC" id="1.4.1.1" evidence="7"/>
<dbReference type="RefSeq" id="WP_071720045.1">
    <property type="nucleotide sequence ID" value="NZ_CBCSHB010000052.1"/>
</dbReference>
<evidence type="ECO:0000256" key="6">
    <source>
        <dbReference type="ARBA" id="ARBA00056662"/>
    </source>
</evidence>
<keyword evidence="3 7" id="KW-0560">Oxidoreductase</keyword>